<evidence type="ECO:0000256" key="1">
    <source>
        <dbReference type="ARBA" id="ARBA00009759"/>
    </source>
</evidence>
<evidence type="ECO:0000256" key="4">
    <source>
        <dbReference type="ARBA" id="ARBA00022842"/>
    </source>
</evidence>
<feature type="binding site" evidence="5">
    <location>
        <position position="96"/>
    </location>
    <ligand>
        <name>Mg(2+)</name>
        <dbReference type="ChEBI" id="CHEBI:18420"/>
        <label>1</label>
        <note>catalytic</note>
    </ligand>
</feature>
<dbReference type="AlphaFoldDB" id="A0A0P1EQI6"/>
<organism evidence="6 7">
    <name type="scientific">Shimia marina</name>
    <dbReference type="NCBI Taxonomy" id="321267"/>
    <lineage>
        <taxon>Bacteria</taxon>
        <taxon>Pseudomonadati</taxon>
        <taxon>Pseudomonadota</taxon>
        <taxon>Alphaproteobacteria</taxon>
        <taxon>Rhodobacterales</taxon>
        <taxon>Roseobacteraceae</taxon>
    </lineage>
</organism>
<evidence type="ECO:0000256" key="2">
    <source>
        <dbReference type="ARBA" id="ARBA00022723"/>
    </source>
</evidence>
<dbReference type="GO" id="GO:0006020">
    <property type="term" value="P:inositol metabolic process"/>
    <property type="evidence" value="ECO:0007669"/>
    <property type="project" value="TreeGrafter"/>
</dbReference>
<dbReference type="GO" id="GO:0008934">
    <property type="term" value="F:inositol monophosphate 1-phosphatase activity"/>
    <property type="evidence" value="ECO:0007669"/>
    <property type="project" value="TreeGrafter"/>
</dbReference>
<keyword evidence="7" id="KW-1185">Reference proteome</keyword>
<accession>A0A0P1EQI6</accession>
<dbReference type="SUPFAM" id="SSF56655">
    <property type="entry name" value="Carbohydrate phosphatase"/>
    <property type="match status" value="1"/>
</dbReference>
<dbReference type="GO" id="GO:0046872">
    <property type="term" value="F:metal ion binding"/>
    <property type="evidence" value="ECO:0007669"/>
    <property type="project" value="UniProtKB-KW"/>
</dbReference>
<dbReference type="GO" id="GO:0007165">
    <property type="term" value="P:signal transduction"/>
    <property type="evidence" value="ECO:0007669"/>
    <property type="project" value="TreeGrafter"/>
</dbReference>
<comment type="similarity">
    <text evidence="1">Belongs to the inositol monophosphatase superfamily.</text>
</comment>
<keyword evidence="3 6" id="KW-0378">Hydrolase</keyword>
<dbReference type="InterPro" id="IPR020583">
    <property type="entry name" value="Inositol_monoP_metal-BS"/>
</dbReference>
<dbReference type="OrthoDB" id="9785695at2"/>
<dbReference type="Gene3D" id="3.40.190.80">
    <property type="match status" value="1"/>
</dbReference>
<dbReference type="GO" id="GO:0046854">
    <property type="term" value="P:phosphatidylinositol phosphate biosynthetic process"/>
    <property type="evidence" value="ECO:0007669"/>
    <property type="project" value="InterPro"/>
</dbReference>
<evidence type="ECO:0000313" key="6">
    <source>
        <dbReference type="EMBL" id="CUH52185.1"/>
    </source>
</evidence>
<feature type="binding site" evidence="5">
    <location>
        <position position="79"/>
    </location>
    <ligand>
        <name>Mg(2+)</name>
        <dbReference type="ChEBI" id="CHEBI:18420"/>
        <label>1</label>
        <note>catalytic</note>
    </ligand>
</feature>
<dbReference type="InterPro" id="IPR000760">
    <property type="entry name" value="Inositol_monophosphatase-like"/>
</dbReference>
<evidence type="ECO:0000256" key="3">
    <source>
        <dbReference type="ARBA" id="ARBA00022801"/>
    </source>
</evidence>
<dbReference type="EC" id="3.1.3.25" evidence="6"/>
<comment type="cofactor">
    <cofactor evidence="5">
        <name>Mg(2+)</name>
        <dbReference type="ChEBI" id="CHEBI:18420"/>
    </cofactor>
</comment>
<gene>
    <name evidence="6" type="primary">suhB_2</name>
    <name evidence="6" type="ORF">SHM7688_01627</name>
</gene>
<dbReference type="PROSITE" id="PS00630">
    <property type="entry name" value="IMP_2"/>
    <property type="match status" value="1"/>
</dbReference>
<dbReference type="Proteomes" id="UP000054823">
    <property type="component" value="Unassembled WGS sequence"/>
</dbReference>
<reference evidence="6 7" key="1">
    <citation type="submission" date="2015-09" db="EMBL/GenBank/DDBJ databases">
        <authorList>
            <consortium name="Swine Surveillance"/>
        </authorList>
    </citation>
    <scope>NUCLEOTIDE SEQUENCE [LARGE SCALE GENOMIC DNA]</scope>
    <source>
        <strain evidence="6 7">CECT 7688</strain>
    </source>
</reference>
<dbReference type="PRINTS" id="PR00377">
    <property type="entry name" value="IMPHPHTASES"/>
</dbReference>
<feature type="binding site" evidence="5">
    <location>
        <position position="94"/>
    </location>
    <ligand>
        <name>Mg(2+)</name>
        <dbReference type="ChEBI" id="CHEBI:18420"/>
        <label>1</label>
        <note>catalytic</note>
    </ligand>
</feature>
<feature type="binding site" evidence="5">
    <location>
        <position position="97"/>
    </location>
    <ligand>
        <name>Mg(2+)</name>
        <dbReference type="ChEBI" id="CHEBI:18420"/>
        <label>1</label>
        <note>catalytic</note>
    </ligand>
</feature>
<dbReference type="PANTHER" id="PTHR20854">
    <property type="entry name" value="INOSITOL MONOPHOSPHATASE"/>
    <property type="match status" value="1"/>
</dbReference>
<dbReference type="Gene3D" id="3.30.540.10">
    <property type="entry name" value="Fructose-1,6-Bisphosphatase, subunit A, domain 1"/>
    <property type="match status" value="1"/>
</dbReference>
<dbReference type="PANTHER" id="PTHR20854:SF4">
    <property type="entry name" value="INOSITOL-1-MONOPHOSPHATASE-RELATED"/>
    <property type="match status" value="1"/>
</dbReference>
<keyword evidence="2 5" id="KW-0479">Metal-binding</keyword>
<dbReference type="InterPro" id="IPR020550">
    <property type="entry name" value="Inositol_monophosphatase_CS"/>
</dbReference>
<dbReference type="EMBL" id="CYPW01000015">
    <property type="protein sequence ID" value="CUH52185.1"/>
    <property type="molecule type" value="Genomic_DNA"/>
</dbReference>
<evidence type="ECO:0000313" key="7">
    <source>
        <dbReference type="Proteomes" id="UP000054823"/>
    </source>
</evidence>
<dbReference type="PROSITE" id="PS00629">
    <property type="entry name" value="IMP_1"/>
    <property type="match status" value="1"/>
</dbReference>
<name>A0A0P1EQI6_9RHOB</name>
<proteinExistence type="inferred from homology"/>
<dbReference type="Pfam" id="PF00459">
    <property type="entry name" value="Inositol_P"/>
    <property type="match status" value="1"/>
</dbReference>
<protein>
    <submittedName>
        <fullName evidence="6">Inositol-1-monophosphatase</fullName>
        <ecNumber evidence="6">3.1.3.25</ecNumber>
    </submittedName>
</protein>
<feature type="binding site" evidence="5">
    <location>
        <position position="220"/>
    </location>
    <ligand>
        <name>Mg(2+)</name>
        <dbReference type="ChEBI" id="CHEBI:18420"/>
        <label>2</label>
    </ligand>
</feature>
<keyword evidence="4 5" id="KW-0460">Magnesium</keyword>
<dbReference type="STRING" id="321267.SHM7688_01627"/>
<evidence type="ECO:0000256" key="5">
    <source>
        <dbReference type="PIRSR" id="PIRSR600760-2"/>
    </source>
</evidence>
<sequence>MVASLLREEVSDLSSRCRELVAIAHEAGELALGLRRDLKRSSIQSKGPQDFVSDADLATERFIRNRIAEVFPEEAVLGEEGGATGDGVGLWIIDPIDGTTNYLHGLEDWAVSIAFADQKGLACGAIVAPALGISVWAERGVGAYCKEGSLVVSGCGEAAHALLLLGRSERAGRKSYLRGVERTLELGMEYRRVGSAAVSLLQVCMARAEGYIEAHLNPWDVAAGLLVAREAGAIVHAPNFAELVAQGGPVCVAAPGVCPEVERVFDVMISG</sequence>